<feature type="region of interest" description="Disordered" evidence="5">
    <location>
        <begin position="123"/>
        <end position="142"/>
    </location>
</feature>
<feature type="non-terminal residue" evidence="7">
    <location>
        <position position="1"/>
    </location>
</feature>
<evidence type="ECO:0000256" key="6">
    <source>
        <dbReference type="SAM" id="Phobius"/>
    </source>
</evidence>
<feature type="region of interest" description="Disordered" evidence="5">
    <location>
        <begin position="23"/>
        <end position="48"/>
    </location>
</feature>
<feature type="transmembrane region" description="Helical" evidence="6">
    <location>
        <begin position="1145"/>
        <end position="1166"/>
    </location>
</feature>
<evidence type="ECO:0000256" key="5">
    <source>
        <dbReference type="SAM" id="MobiDB-lite"/>
    </source>
</evidence>
<evidence type="ECO:0000256" key="1">
    <source>
        <dbReference type="ARBA" id="ARBA00004141"/>
    </source>
</evidence>
<evidence type="ECO:0000256" key="3">
    <source>
        <dbReference type="ARBA" id="ARBA00022989"/>
    </source>
</evidence>
<keyword evidence="3 6" id="KW-1133">Transmembrane helix</keyword>
<dbReference type="Pfam" id="PF00002">
    <property type="entry name" value="7tm_2"/>
    <property type="match status" value="1"/>
</dbReference>
<dbReference type="InterPro" id="IPR000203">
    <property type="entry name" value="GPS"/>
</dbReference>
<dbReference type="Pfam" id="PF01825">
    <property type="entry name" value="GPS"/>
    <property type="match status" value="1"/>
</dbReference>
<keyword evidence="4 6" id="KW-0472">Membrane</keyword>
<feature type="region of interest" description="Disordered" evidence="5">
    <location>
        <begin position="179"/>
        <end position="204"/>
    </location>
</feature>
<dbReference type="GO" id="GO:0016020">
    <property type="term" value="C:membrane"/>
    <property type="evidence" value="ECO:0007669"/>
    <property type="project" value="UniProtKB-SubCell"/>
</dbReference>
<evidence type="ECO:0000313" key="7">
    <source>
        <dbReference type="EMBL" id="CBY37391.1"/>
    </source>
</evidence>
<proteinExistence type="predicted"/>
<dbReference type="Gene3D" id="2.60.220.50">
    <property type="match status" value="1"/>
</dbReference>
<organism evidence="7">
    <name type="scientific">Oikopleura dioica</name>
    <name type="common">Tunicate</name>
    <dbReference type="NCBI Taxonomy" id="34765"/>
    <lineage>
        <taxon>Eukaryota</taxon>
        <taxon>Metazoa</taxon>
        <taxon>Chordata</taxon>
        <taxon>Tunicata</taxon>
        <taxon>Appendicularia</taxon>
        <taxon>Copelata</taxon>
        <taxon>Oikopleuridae</taxon>
        <taxon>Oikopleura</taxon>
    </lineage>
</organism>
<dbReference type="Proteomes" id="UP000011014">
    <property type="component" value="Unassembled WGS sequence"/>
</dbReference>
<dbReference type="InterPro" id="IPR053320">
    <property type="entry name" value="Protein_DD3-3_O-glyco"/>
</dbReference>
<comment type="subcellular location">
    <subcellularLocation>
        <location evidence="1">Membrane</location>
        <topology evidence="1">Multi-pass membrane protein</topology>
    </subcellularLocation>
</comment>
<dbReference type="InterPro" id="IPR000832">
    <property type="entry name" value="GPCR_2_secretin-like"/>
</dbReference>
<dbReference type="InterPro" id="IPR046338">
    <property type="entry name" value="GAIN_dom_sf"/>
</dbReference>
<feature type="compositionally biased region" description="Polar residues" evidence="5">
    <location>
        <begin position="23"/>
        <end position="42"/>
    </location>
</feature>
<dbReference type="PANTHER" id="PTHR35170:SF2">
    <property type="entry name" value="PROTEIN DD3-3"/>
    <property type="match status" value="1"/>
</dbReference>
<gene>
    <name evidence="7" type="ORF">GSOID_T00030495001</name>
</gene>
<accession>E4YPJ5</accession>
<dbReference type="AlphaFoldDB" id="E4YPJ5"/>
<reference evidence="7" key="1">
    <citation type="journal article" date="2010" name="Science">
        <title>Plasticity of animal genome architecture unmasked by rapid evolution of a pelagic tunicate.</title>
        <authorList>
            <person name="Denoeud F."/>
            <person name="Henriet S."/>
            <person name="Mungpakdee S."/>
            <person name="Aury J.M."/>
            <person name="Da Silva C."/>
            <person name="Brinkmann H."/>
            <person name="Mikhaleva J."/>
            <person name="Olsen L.C."/>
            <person name="Jubin C."/>
            <person name="Canestro C."/>
            <person name="Bouquet J.M."/>
            <person name="Danks G."/>
            <person name="Poulain J."/>
            <person name="Campsteijn C."/>
            <person name="Adamski M."/>
            <person name="Cross I."/>
            <person name="Yadetie F."/>
            <person name="Muffato M."/>
            <person name="Louis A."/>
            <person name="Butcher S."/>
            <person name="Tsagkogeorga G."/>
            <person name="Konrad A."/>
            <person name="Singh S."/>
            <person name="Jensen M.F."/>
            <person name="Cong E.H."/>
            <person name="Eikeseth-Otteraa H."/>
            <person name="Noel B."/>
            <person name="Anthouard V."/>
            <person name="Porcel B.M."/>
            <person name="Kachouri-Lafond R."/>
            <person name="Nishino A."/>
            <person name="Ugolini M."/>
            <person name="Chourrout P."/>
            <person name="Nishida H."/>
            <person name="Aasland R."/>
            <person name="Huzurbazar S."/>
            <person name="Westhof E."/>
            <person name="Delsuc F."/>
            <person name="Lehrach H."/>
            <person name="Reinhardt R."/>
            <person name="Weissenbach J."/>
            <person name="Roy S.W."/>
            <person name="Artiguenave F."/>
            <person name="Postlethwait J.H."/>
            <person name="Manak J.R."/>
            <person name="Thompson E.M."/>
            <person name="Jaillon O."/>
            <person name="Du Pasquier L."/>
            <person name="Boudinot P."/>
            <person name="Liberles D.A."/>
            <person name="Volff J.N."/>
            <person name="Philippe H."/>
            <person name="Lenhard B."/>
            <person name="Roest Crollius H."/>
            <person name="Wincker P."/>
            <person name="Chourrout D."/>
        </authorList>
    </citation>
    <scope>NUCLEOTIDE SEQUENCE [LARGE SCALE GENOMIC DNA]</scope>
</reference>
<name>E4YPJ5_OIKDI</name>
<evidence type="ECO:0000256" key="4">
    <source>
        <dbReference type="ARBA" id="ARBA00023136"/>
    </source>
</evidence>
<dbReference type="PANTHER" id="PTHR35170">
    <property type="entry name" value="PROTEIN DD3-3"/>
    <property type="match status" value="1"/>
</dbReference>
<keyword evidence="2 6" id="KW-0812">Transmembrane</keyword>
<sequence>LSSLLASSLADIYLHFPRGSNNRLNETGGNRETGNRLFNSQNGAGGGYNVGDATDKPFTSYNEQNKAMYFQSGEEAPTELAIEWFNQHGCGLADKNDANWINCQIVIQFMCQESGDTRMSNGLNTAKPRYTEPTGEETHAETLARRDTDFEEVPDTGNHESWESHDACFRRERNRGLFMADKNPGRTKGALRTRQNAGGGQNGLECSEERDYYPYWHPSEWTDIAVLTSEPTKCENMVANSGNRVVKHECVHFIDDDTVQGWSTANHKEACDIVEGTWIGFQMYKDIIGEDQVACEKLMVKNKDVRWAVPYLPGAGRYQAPVEKCLMLHPEPECIVPKKMRTNHNGNDESGSLPSYEWTLPHYEAPEFTKECALRIRYNITTNDYPDDFTTDQTQTYYSSPEIWANPVISYKGIDLALAINTDQFGRVFQDRSHLFQIVPRPASIPDDHKIVNVGVRGRRGNAAQTYPAIEYDFSPTNLEVNSYDLVHFQWEGSNTAPAGAGQGAENTDRNNIVPLVKPNTNIPAGWMEDQNQNDDLPVDHFSFEENGETKTFYVRPTYGYNMLELEDACHSFDMQLAQPSSDAYNEALRKYWFNPDGNWKGDFPLGVSEQKSLKESCDSEECDDLKSKNIWFYEKRFSPRDVYIHANGHVTFGADDIDFNKEKNSINDFPYVNLPYFKVFKPEYLETIEYQYDWTFSDECENDDSEVQRIIGTFFIGHETDCETYLKKYTLIINQYDNLSKINAEVLVVGVAGGKFTNSWFSFDINQTDFDEKSSLFLGTLEKSTNMLNEPGGYWAWSSEIDATSRTCPEDGVWKEENMHNRSNIKLSYTKCSQHDQYFGDNNVVRACAVDPNGDANWAEPNFDECDFDVSLVPKISPDQAAALLQAIGDKFKDMESLSDQEKEKLIEEVEMIMDKIDVSKEKFLLDLPDLQINVDLMSRYVTDGPVTRKTGNTVFKCGRKEECSLNLGSSSLLSKLNITAENRVKCAIYNDGTVFVPNTKNKYKQKTTGEAISFSIGDLKIENLSSEDRIELVFERNSTKSSNRRNWDSCNFWDTEEKKWIVNGCVKDVRLSDSSTTVCKCDHFTNFASLYTPFREENSIPEAEGLNITTYVVCGMSIICLLATIGIHLWFEKLRTSAQKRILISLCFAILGRDASMLAIGFSGDLTLAGKVTN</sequence>
<feature type="transmembrane region" description="Helical" evidence="6">
    <location>
        <begin position="1110"/>
        <end position="1133"/>
    </location>
</feature>
<dbReference type="EMBL" id="FN654963">
    <property type="protein sequence ID" value="CBY37391.1"/>
    <property type="molecule type" value="Genomic_DNA"/>
</dbReference>
<dbReference type="Gene3D" id="1.20.1070.10">
    <property type="entry name" value="Rhodopsin 7-helix transmembrane proteins"/>
    <property type="match status" value="1"/>
</dbReference>
<evidence type="ECO:0000256" key="2">
    <source>
        <dbReference type="ARBA" id="ARBA00022692"/>
    </source>
</evidence>
<protein>
    <submittedName>
        <fullName evidence="7">Uncharacterized protein</fullName>
    </submittedName>
</protein>
<dbReference type="GO" id="GO:0004930">
    <property type="term" value="F:G protein-coupled receptor activity"/>
    <property type="evidence" value="ECO:0007669"/>
    <property type="project" value="InterPro"/>
</dbReference>